<dbReference type="InterPro" id="IPR036390">
    <property type="entry name" value="WH_DNA-bd_sf"/>
</dbReference>
<dbReference type="AlphaFoldDB" id="A0A6P1TKX6"/>
<dbReference type="PANTHER" id="PTHR42756:SF1">
    <property type="entry name" value="TRANSCRIPTIONAL REPRESSOR OF EMRAB OPERON"/>
    <property type="match status" value="1"/>
</dbReference>
<dbReference type="PROSITE" id="PS50995">
    <property type="entry name" value="HTH_MARR_2"/>
    <property type="match status" value="1"/>
</dbReference>
<evidence type="ECO:0000313" key="6">
    <source>
        <dbReference type="Proteomes" id="UP000464314"/>
    </source>
</evidence>
<dbReference type="GO" id="GO:0003700">
    <property type="term" value="F:DNA-binding transcription factor activity"/>
    <property type="evidence" value="ECO:0007669"/>
    <property type="project" value="InterPro"/>
</dbReference>
<sequence length="141" mass="16636">MKTYGGFLITQIQRLQGRVFEKMLKDSGIEAFNGAQGRILYVLWEHDKLSITDVGRLTSLAKTTLTSMLDRMEESGLVRRVPDKKNRRQIFISITEKAKEYREMYDQVSEQMNELFYQGFSETEIEDFENKLRRIINNLEK</sequence>
<dbReference type="PANTHER" id="PTHR42756">
    <property type="entry name" value="TRANSCRIPTIONAL REGULATOR, MARR"/>
    <property type="match status" value="1"/>
</dbReference>
<evidence type="ECO:0000256" key="1">
    <source>
        <dbReference type="ARBA" id="ARBA00023015"/>
    </source>
</evidence>
<dbReference type="PRINTS" id="PR00598">
    <property type="entry name" value="HTHMARR"/>
</dbReference>
<dbReference type="InterPro" id="IPR000835">
    <property type="entry name" value="HTH_MarR-typ"/>
</dbReference>
<dbReference type="EMBL" id="CP048000">
    <property type="protein sequence ID" value="QHQ60762.1"/>
    <property type="molecule type" value="Genomic_DNA"/>
</dbReference>
<organism evidence="5 6">
    <name type="scientific">Anaerocolumna sedimenticola</name>
    <dbReference type="NCBI Taxonomy" id="2696063"/>
    <lineage>
        <taxon>Bacteria</taxon>
        <taxon>Bacillati</taxon>
        <taxon>Bacillota</taxon>
        <taxon>Clostridia</taxon>
        <taxon>Lachnospirales</taxon>
        <taxon>Lachnospiraceae</taxon>
        <taxon>Anaerocolumna</taxon>
    </lineage>
</organism>
<dbReference type="PROSITE" id="PS01117">
    <property type="entry name" value="HTH_MARR_1"/>
    <property type="match status" value="1"/>
</dbReference>
<gene>
    <name evidence="5" type="ORF">Ana3638_08245</name>
</gene>
<dbReference type="Pfam" id="PF01047">
    <property type="entry name" value="MarR"/>
    <property type="match status" value="1"/>
</dbReference>
<proteinExistence type="predicted"/>
<dbReference type="Proteomes" id="UP000464314">
    <property type="component" value="Chromosome"/>
</dbReference>
<keyword evidence="2" id="KW-0238">DNA-binding</keyword>
<protein>
    <submittedName>
        <fullName evidence="5">MarR family transcriptional regulator</fullName>
    </submittedName>
</protein>
<dbReference type="GO" id="GO:0003677">
    <property type="term" value="F:DNA binding"/>
    <property type="evidence" value="ECO:0007669"/>
    <property type="project" value="UniProtKB-KW"/>
</dbReference>
<evidence type="ECO:0000256" key="3">
    <source>
        <dbReference type="ARBA" id="ARBA00023163"/>
    </source>
</evidence>
<accession>A0A6P1TKX6</accession>
<reference evidence="5 6" key="1">
    <citation type="submission" date="2020-01" db="EMBL/GenBank/DDBJ databases">
        <title>Genome analysis of Anaerocolumna sp. CBA3638.</title>
        <authorList>
            <person name="Kim J."/>
            <person name="Roh S.W."/>
        </authorList>
    </citation>
    <scope>NUCLEOTIDE SEQUENCE [LARGE SCALE GENOMIC DNA]</scope>
    <source>
        <strain evidence="5 6">CBA3638</strain>
    </source>
</reference>
<name>A0A6P1TKX6_9FIRM</name>
<keyword evidence="6" id="KW-1185">Reference proteome</keyword>
<dbReference type="KEGG" id="anr:Ana3638_08245"/>
<keyword evidence="3" id="KW-0804">Transcription</keyword>
<dbReference type="SUPFAM" id="SSF46785">
    <property type="entry name" value="Winged helix' DNA-binding domain"/>
    <property type="match status" value="1"/>
</dbReference>
<dbReference type="InterPro" id="IPR036388">
    <property type="entry name" value="WH-like_DNA-bd_sf"/>
</dbReference>
<dbReference type="RefSeq" id="WP_161837594.1">
    <property type="nucleotide sequence ID" value="NZ_CP048000.1"/>
</dbReference>
<dbReference type="Gene3D" id="1.10.10.10">
    <property type="entry name" value="Winged helix-like DNA-binding domain superfamily/Winged helix DNA-binding domain"/>
    <property type="match status" value="1"/>
</dbReference>
<feature type="domain" description="HTH marR-type" evidence="4">
    <location>
        <begin position="1"/>
        <end position="137"/>
    </location>
</feature>
<dbReference type="InterPro" id="IPR023187">
    <property type="entry name" value="Tscrpt_reg_MarR-type_CS"/>
</dbReference>
<evidence type="ECO:0000256" key="2">
    <source>
        <dbReference type="ARBA" id="ARBA00023125"/>
    </source>
</evidence>
<evidence type="ECO:0000313" key="5">
    <source>
        <dbReference type="EMBL" id="QHQ60762.1"/>
    </source>
</evidence>
<keyword evidence="1" id="KW-0805">Transcription regulation</keyword>
<dbReference type="SMART" id="SM00347">
    <property type="entry name" value="HTH_MARR"/>
    <property type="match status" value="1"/>
</dbReference>
<evidence type="ECO:0000259" key="4">
    <source>
        <dbReference type="PROSITE" id="PS50995"/>
    </source>
</evidence>